<dbReference type="EMBL" id="KZ678130">
    <property type="protein sequence ID" value="PSN72509.1"/>
    <property type="molecule type" value="Genomic_DNA"/>
</dbReference>
<keyword evidence="1" id="KW-0812">Transmembrane</keyword>
<protein>
    <submittedName>
        <fullName evidence="2">Uncharacterized protein</fullName>
    </submittedName>
</protein>
<feature type="transmembrane region" description="Helical" evidence="1">
    <location>
        <begin position="62"/>
        <end position="84"/>
    </location>
</feature>
<accession>A0A2T2P4F0</accession>
<organism evidence="2 3">
    <name type="scientific">Corynespora cassiicola Philippines</name>
    <dbReference type="NCBI Taxonomy" id="1448308"/>
    <lineage>
        <taxon>Eukaryota</taxon>
        <taxon>Fungi</taxon>
        <taxon>Dikarya</taxon>
        <taxon>Ascomycota</taxon>
        <taxon>Pezizomycotina</taxon>
        <taxon>Dothideomycetes</taxon>
        <taxon>Pleosporomycetidae</taxon>
        <taxon>Pleosporales</taxon>
        <taxon>Corynesporascaceae</taxon>
        <taxon>Corynespora</taxon>
    </lineage>
</organism>
<evidence type="ECO:0000313" key="3">
    <source>
        <dbReference type="Proteomes" id="UP000240883"/>
    </source>
</evidence>
<keyword evidence="1" id="KW-0472">Membrane</keyword>
<dbReference type="STRING" id="1448308.A0A2T2P4F0"/>
<keyword evidence="3" id="KW-1185">Reference proteome</keyword>
<proteinExistence type="predicted"/>
<sequence>MSSIVHSISDLGKSVVELVFALFKTAGELIEKTFHFAWGFFSSLLNLFIEFFRGLVDLAGGIAQFIIGNVVMLAVLAVAFFGFLRYQRNQGKTVQVGNKKLN</sequence>
<reference evidence="2 3" key="1">
    <citation type="journal article" date="2018" name="Front. Microbiol.">
        <title>Genome-Wide Analysis of Corynespora cassiicola Leaf Fall Disease Putative Effectors.</title>
        <authorList>
            <person name="Lopez D."/>
            <person name="Ribeiro S."/>
            <person name="Label P."/>
            <person name="Fumanal B."/>
            <person name="Venisse J.S."/>
            <person name="Kohler A."/>
            <person name="de Oliveira R.R."/>
            <person name="Labutti K."/>
            <person name="Lipzen A."/>
            <person name="Lail K."/>
            <person name="Bauer D."/>
            <person name="Ohm R.A."/>
            <person name="Barry K.W."/>
            <person name="Spatafora J."/>
            <person name="Grigoriev I.V."/>
            <person name="Martin F.M."/>
            <person name="Pujade-Renaud V."/>
        </authorList>
    </citation>
    <scope>NUCLEOTIDE SEQUENCE [LARGE SCALE GENOMIC DNA]</scope>
    <source>
        <strain evidence="2 3">Philippines</strain>
    </source>
</reference>
<feature type="transmembrane region" description="Helical" evidence="1">
    <location>
        <begin position="36"/>
        <end position="56"/>
    </location>
</feature>
<evidence type="ECO:0000313" key="2">
    <source>
        <dbReference type="EMBL" id="PSN72509.1"/>
    </source>
</evidence>
<dbReference type="AlphaFoldDB" id="A0A2T2P4F0"/>
<evidence type="ECO:0000256" key="1">
    <source>
        <dbReference type="SAM" id="Phobius"/>
    </source>
</evidence>
<gene>
    <name evidence="2" type="ORF">BS50DRAFT_253455</name>
</gene>
<name>A0A2T2P4F0_CORCC</name>
<keyword evidence="1" id="KW-1133">Transmembrane helix</keyword>
<dbReference type="OrthoDB" id="2561686at2759"/>
<dbReference type="Proteomes" id="UP000240883">
    <property type="component" value="Unassembled WGS sequence"/>
</dbReference>